<reference evidence="2 3" key="1">
    <citation type="submission" date="2021-08" db="EMBL/GenBank/DDBJ databases">
        <authorList>
            <person name="Peeters C."/>
        </authorList>
    </citation>
    <scope>NUCLEOTIDE SEQUENCE [LARGE SCALE GENOMIC DNA]</scope>
    <source>
        <strain evidence="2 3">LMG 21510</strain>
    </source>
</reference>
<evidence type="ECO:0008006" key="4">
    <source>
        <dbReference type="Google" id="ProtNLM"/>
    </source>
</evidence>
<feature type="compositionally biased region" description="Basic and acidic residues" evidence="1">
    <location>
        <begin position="193"/>
        <end position="205"/>
    </location>
</feature>
<dbReference type="SUPFAM" id="SSF46565">
    <property type="entry name" value="Chaperone J-domain"/>
    <property type="match status" value="1"/>
</dbReference>
<dbReference type="RefSeq" id="WP_224041757.1">
    <property type="nucleotide sequence ID" value="NZ_CAJZAH010000002.1"/>
</dbReference>
<gene>
    <name evidence="2" type="ORF">LMG21510_02195</name>
</gene>
<feature type="compositionally biased region" description="Basic and acidic residues" evidence="1">
    <location>
        <begin position="213"/>
        <end position="222"/>
    </location>
</feature>
<evidence type="ECO:0000313" key="3">
    <source>
        <dbReference type="Proteomes" id="UP000721236"/>
    </source>
</evidence>
<accession>A0ABM8X085</accession>
<protein>
    <recommendedName>
        <fullName evidence="4">J domain-containing protein</fullName>
    </recommendedName>
</protein>
<dbReference type="Gene3D" id="1.10.287.110">
    <property type="entry name" value="DnaJ domain"/>
    <property type="match status" value="1"/>
</dbReference>
<comment type="caution">
    <text evidence="2">The sequence shown here is derived from an EMBL/GenBank/DDBJ whole genome shotgun (WGS) entry which is preliminary data.</text>
</comment>
<feature type="region of interest" description="Disordered" evidence="1">
    <location>
        <begin position="188"/>
        <end position="222"/>
    </location>
</feature>
<evidence type="ECO:0000313" key="2">
    <source>
        <dbReference type="EMBL" id="CAG9173237.1"/>
    </source>
</evidence>
<evidence type="ECO:0000256" key="1">
    <source>
        <dbReference type="SAM" id="MobiDB-lite"/>
    </source>
</evidence>
<dbReference type="InterPro" id="IPR036869">
    <property type="entry name" value="J_dom_sf"/>
</dbReference>
<dbReference type="EMBL" id="CAJZAH010000002">
    <property type="protein sequence ID" value="CAG9173237.1"/>
    <property type="molecule type" value="Genomic_DNA"/>
</dbReference>
<feature type="compositionally biased region" description="Basic and acidic residues" evidence="1">
    <location>
        <begin position="14"/>
        <end position="24"/>
    </location>
</feature>
<feature type="region of interest" description="Disordered" evidence="1">
    <location>
        <begin position="1"/>
        <end position="24"/>
    </location>
</feature>
<keyword evidence="3" id="KW-1185">Reference proteome</keyword>
<proteinExistence type="predicted"/>
<name>A0ABM8X085_9BURK</name>
<dbReference type="Proteomes" id="UP000721236">
    <property type="component" value="Unassembled WGS sequence"/>
</dbReference>
<sequence length="222" mass="23877">MTNYPLSWPSGWPRKTDAQRADARFGRKDRRTVQYTNGASSSWTTTKALTVADGVKRVQDELSRLGARPGSAIISTNVVVRLDGLPRSGQREPADPGAAVYWTDRAGAPRVMAIDRYRAVADNLAAIAATLEALRAIERHGGAQILDRAFTGFTALPSPAAGISWREAIGVGPGERDIAAVRAAYRRHAQAAHPDRPGGSHDEMARLTAAMRQAERELSAAP</sequence>
<organism evidence="2 3">
    <name type="scientific">Cupriavidus respiraculi</name>
    <dbReference type="NCBI Taxonomy" id="195930"/>
    <lineage>
        <taxon>Bacteria</taxon>
        <taxon>Pseudomonadati</taxon>
        <taxon>Pseudomonadota</taxon>
        <taxon>Betaproteobacteria</taxon>
        <taxon>Burkholderiales</taxon>
        <taxon>Burkholderiaceae</taxon>
        <taxon>Cupriavidus</taxon>
    </lineage>
</organism>